<reference evidence="3 4" key="1">
    <citation type="submission" date="2020-08" db="EMBL/GenBank/DDBJ databases">
        <title>Genomic Encyclopedia of Archaeal and Bacterial Type Strains, Phase II (KMG-II): from individual species to whole genera.</title>
        <authorList>
            <person name="Goeker M."/>
        </authorList>
    </citation>
    <scope>NUCLEOTIDE SEQUENCE [LARGE SCALE GENOMIC DNA]</scope>
    <source>
        <strain evidence="3 4">5AG</strain>
    </source>
</reference>
<keyword evidence="2" id="KW-0472">Membrane</keyword>
<proteinExistence type="predicted"/>
<feature type="region of interest" description="Disordered" evidence="1">
    <location>
        <begin position="359"/>
        <end position="378"/>
    </location>
</feature>
<dbReference type="EMBL" id="JACHZF010000017">
    <property type="protein sequence ID" value="MBB3331656.1"/>
    <property type="molecule type" value="Genomic_DNA"/>
</dbReference>
<evidence type="ECO:0000313" key="4">
    <source>
        <dbReference type="Proteomes" id="UP000553442"/>
    </source>
</evidence>
<gene>
    <name evidence="3" type="ORF">BDK63_002539</name>
</gene>
<organism evidence="3 4">
    <name type="scientific">Halomonas campaniensis</name>
    <dbReference type="NCBI Taxonomy" id="213554"/>
    <lineage>
        <taxon>Bacteria</taxon>
        <taxon>Pseudomonadati</taxon>
        <taxon>Pseudomonadota</taxon>
        <taxon>Gammaproteobacteria</taxon>
        <taxon>Oceanospirillales</taxon>
        <taxon>Halomonadaceae</taxon>
        <taxon>Halomonas</taxon>
    </lineage>
</organism>
<keyword evidence="4" id="KW-1185">Reference proteome</keyword>
<evidence type="ECO:0000256" key="1">
    <source>
        <dbReference type="SAM" id="MobiDB-lite"/>
    </source>
</evidence>
<keyword evidence="2" id="KW-0812">Transmembrane</keyword>
<sequence length="378" mass="39671">MSDATLPRREGQSHTRGRHRWGLSLLVVLLLLVLFEGGHRWLESRSQAPLFRVIVAGESLTLDAQTHADFTRDLATLTGEAQARLAARMAPWWEARLDAAFDPLAAAVPGYLDWYFSAPGSYQRLAVALVGDLDAWLDEQLHERLVVPSGLEAALAELQADYPARLAREQQAMAEGLATTLHERYAPRQVAAEPGEGESPGLDLDAVLQHALDEGLDRSRWRAAAVGGSGVGLVAGRALAGRLGAGAAVQGSRMALRSLALRLGTGAARSLASGGAAAVATSPSGPGALVVGTLTTAATLAGIAGSEYALLKGQEARYRPAMEAQLHEALDEARASLALSLEAATAAMARDMEARVNGALSPDGAGNETPEAYRILGR</sequence>
<dbReference type="RefSeq" id="WP_183332488.1">
    <property type="nucleotide sequence ID" value="NZ_JACHZF010000017.1"/>
</dbReference>
<dbReference type="AlphaFoldDB" id="A0A7W5PC56"/>
<evidence type="ECO:0000313" key="3">
    <source>
        <dbReference type="EMBL" id="MBB3331656.1"/>
    </source>
</evidence>
<evidence type="ECO:0000256" key="2">
    <source>
        <dbReference type="SAM" id="Phobius"/>
    </source>
</evidence>
<keyword evidence="2" id="KW-1133">Transmembrane helix</keyword>
<feature type="transmembrane region" description="Helical" evidence="2">
    <location>
        <begin position="21"/>
        <end position="42"/>
    </location>
</feature>
<dbReference type="Proteomes" id="UP000553442">
    <property type="component" value="Unassembled WGS sequence"/>
</dbReference>
<name>A0A7W5PC56_9GAMM</name>
<protein>
    <submittedName>
        <fullName evidence="3">Uncharacterized protein</fullName>
    </submittedName>
</protein>
<comment type="caution">
    <text evidence="3">The sequence shown here is derived from an EMBL/GenBank/DDBJ whole genome shotgun (WGS) entry which is preliminary data.</text>
</comment>
<accession>A0A7W5PC56</accession>